<evidence type="ECO:0000256" key="1">
    <source>
        <dbReference type="SAM" id="MobiDB-lite"/>
    </source>
</evidence>
<accession>A0AAD7WB21</accession>
<dbReference type="PANTHER" id="PTHR15117">
    <property type="entry name" value="ATAXIN 7 RELATED"/>
    <property type="match status" value="1"/>
</dbReference>
<sequence>MRGSVLNILFYPPPPTERRHSSSNKPPSFPLPALVSRRNGSSKILKPAKEKLLLQERPYTLLQHRVLHHKIMFPAVKVEKIPLKVPDASVKLVHAPSPAGSVSSSLKPSLNCPSIPKAPHLSPGQIPVSSLDRKQDDSTGSKRQLHNKLSEHNADLHCGVLDLATWKPCTRSLTCKTHSLNQRRAVLGRRNCFDTLLVEHKSKAREKELQHGTEPSQHTLPLRDPHPCPSRIGHYSHPISHDSSTSDAKPSAPSKPKPHNLSLLRQNSYPTQLGGNGHAQGDPFLLQGLPHHSVSDGTSRLSSDEWENEEREESMEKLGCYYSGYPPHPAANTSHSMPHKTSPNSLPLSHYNTSTTGFLSHSNAGDADVQMSSSSPAVSSPMYSQSFDSKSVLSYGTTLSVREDHPSYSTQPRQVPSLASSRPLKTRPSTKAFRSREPSATISLSSGKKRKNSSPLSVYPMHPTKSSSSSSSVSSTLKKNCALYCGGSGTMYLPSLTILSSHSVGLNSAAGWTNSFSLKHNQSGRGPPSGSPAEPIKRMSVVMNSSDSTLSLGPFLHQASEHQLVGTNSHRHGHMHASLDCRLEGKRRKGPHASSGRCPGRPLKVAKLPAVNNIHGKHGRTIPGT</sequence>
<feature type="compositionally biased region" description="Basic and acidic residues" evidence="1">
    <location>
        <begin position="131"/>
        <end position="140"/>
    </location>
</feature>
<feature type="compositionally biased region" description="Polar residues" evidence="1">
    <location>
        <begin position="100"/>
        <end position="112"/>
    </location>
</feature>
<protein>
    <recommendedName>
        <fullName evidence="2">SCA7 domain-containing protein</fullName>
    </recommendedName>
</protein>
<reference evidence="3" key="1">
    <citation type="journal article" date="2023" name="Science">
        <title>Genome structures resolve the early diversification of teleost fishes.</title>
        <authorList>
            <person name="Parey E."/>
            <person name="Louis A."/>
            <person name="Montfort J."/>
            <person name="Bouchez O."/>
            <person name="Roques C."/>
            <person name="Iampietro C."/>
            <person name="Lluch J."/>
            <person name="Castinel A."/>
            <person name="Donnadieu C."/>
            <person name="Desvignes T."/>
            <person name="Floi Bucao C."/>
            <person name="Jouanno E."/>
            <person name="Wen M."/>
            <person name="Mejri S."/>
            <person name="Dirks R."/>
            <person name="Jansen H."/>
            <person name="Henkel C."/>
            <person name="Chen W.J."/>
            <person name="Zahm M."/>
            <person name="Cabau C."/>
            <person name="Klopp C."/>
            <person name="Thompson A.W."/>
            <person name="Robinson-Rechavi M."/>
            <person name="Braasch I."/>
            <person name="Lecointre G."/>
            <person name="Bobe J."/>
            <person name="Postlethwait J.H."/>
            <person name="Berthelot C."/>
            <person name="Roest Crollius H."/>
            <person name="Guiguen Y."/>
        </authorList>
    </citation>
    <scope>NUCLEOTIDE SEQUENCE</scope>
    <source>
        <strain evidence="3">NC1722</strain>
    </source>
</reference>
<dbReference type="AlphaFoldDB" id="A0AAD7WB21"/>
<name>A0AAD7WB21_9TELE</name>
<evidence type="ECO:0000259" key="2">
    <source>
        <dbReference type="PROSITE" id="PS51505"/>
    </source>
</evidence>
<feature type="compositionally biased region" description="Polar residues" evidence="1">
    <location>
        <begin position="263"/>
        <end position="273"/>
    </location>
</feature>
<proteinExistence type="predicted"/>
<feature type="region of interest" description="Disordered" evidence="1">
    <location>
        <begin position="12"/>
        <end position="35"/>
    </location>
</feature>
<dbReference type="PANTHER" id="PTHR15117:SF2">
    <property type="entry name" value="ATAXIN-7"/>
    <property type="match status" value="1"/>
</dbReference>
<dbReference type="Pfam" id="PF08313">
    <property type="entry name" value="SCA7"/>
    <property type="match status" value="1"/>
</dbReference>
<feature type="region of interest" description="Disordered" evidence="1">
    <location>
        <begin position="96"/>
        <end position="148"/>
    </location>
</feature>
<feature type="compositionally biased region" description="Acidic residues" evidence="1">
    <location>
        <begin position="304"/>
        <end position="313"/>
    </location>
</feature>
<organism evidence="3 4">
    <name type="scientific">Aldrovandia affinis</name>
    <dbReference type="NCBI Taxonomy" id="143900"/>
    <lineage>
        <taxon>Eukaryota</taxon>
        <taxon>Metazoa</taxon>
        <taxon>Chordata</taxon>
        <taxon>Craniata</taxon>
        <taxon>Vertebrata</taxon>
        <taxon>Euteleostomi</taxon>
        <taxon>Actinopterygii</taxon>
        <taxon>Neopterygii</taxon>
        <taxon>Teleostei</taxon>
        <taxon>Notacanthiformes</taxon>
        <taxon>Halosauridae</taxon>
        <taxon>Aldrovandia</taxon>
    </lineage>
</organism>
<evidence type="ECO:0000313" key="3">
    <source>
        <dbReference type="EMBL" id="KAJ8390551.1"/>
    </source>
</evidence>
<feature type="compositionally biased region" description="Low complexity" evidence="1">
    <location>
        <begin position="369"/>
        <end position="383"/>
    </location>
</feature>
<dbReference type="Gene3D" id="6.10.140.670">
    <property type="match status" value="1"/>
</dbReference>
<dbReference type="InterPro" id="IPR013243">
    <property type="entry name" value="SCA7_dom"/>
</dbReference>
<dbReference type="InterPro" id="IPR052237">
    <property type="entry name" value="Ataxin-7-like_regulator"/>
</dbReference>
<feature type="region of interest" description="Disordered" evidence="1">
    <location>
        <begin position="204"/>
        <end position="314"/>
    </location>
</feature>
<comment type="caution">
    <text evidence="3">The sequence shown here is derived from an EMBL/GenBank/DDBJ whole genome shotgun (WGS) entry which is preliminary data.</text>
</comment>
<dbReference type="EMBL" id="JAINUG010000168">
    <property type="protein sequence ID" value="KAJ8390551.1"/>
    <property type="molecule type" value="Genomic_DNA"/>
</dbReference>
<feature type="region of interest" description="Disordered" evidence="1">
    <location>
        <begin position="357"/>
        <end position="383"/>
    </location>
</feature>
<dbReference type="PROSITE" id="PS51505">
    <property type="entry name" value="SCA7"/>
    <property type="match status" value="1"/>
</dbReference>
<evidence type="ECO:0000313" key="4">
    <source>
        <dbReference type="Proteomes" id="UP001221898"/>
    </source>
</evidence>
<gene>
    <name evidence="3" type="ORF">AAFF_G00103480</name>
</gene>
<feature type="compositionally biased region" description="Low complexity" evidence="1">
    <location>
        <begin position="242"/>
        <end position="254"/>
    </location>
</feature>
<dbReference type="Proteomes" id="UP001221898">
    <property type="component" value="Unassembled WGS sequence"/>
</dbReference>
<keyword evidence="4" id="KW-1185">Reference proteome</keyword>
<feature type="domain" description="SCA7" evidence="2">
    <location>
        <begin position="145"/>
        <end position="212"/>
    </location>
</feature>
<feature type="compositionally biased region" description="Polar residues" evidence="1">
    <location>
        <begin position="407"/>
        <end position="420"/>
    </location>
</feature>
<feature type="region of interest" description="Disordered" evidence="1">
    <location>
        <begin position="402"/>
        <end position="473"/>
    </location>
</feature>